<keyword evidence="5" id="KW-0539">Nucleus</keyword>
<dbReference type="Pfam" id="PF02751">
    <property type="entry name" value="TFIIA_gamma_C"/>
    <property type="match status" value="1"/>
</dbReference>
<dbReference type="CDD" id="cd10014">
    <property type="entry name" value="TFIIA_gamma_C"/>
    <property type="match status" value="1"/>
</dbReference>
<evidence type="ECO:0000256" key="5">
    <source>
        <dbReference type="ARBA" id="ARBA00023242"/>
    </source>
</evidence>
<dbReference type="PANTHER" id="PTHR10966">
    <property type="entry name" value="TRANSCRIPTION INITIATION FACTOR IIA SUBUNIT 2"/>
    <property type="match status" value="1"/>
</dbReference>
<evidence type="ECO:0000256" key="1">
    <source>
        <dbReference type="ARBA" id="ARBA00004123"/>
    </source>
</evidence>
<feature type="domain" description="Transcription initiation factor IIA gamma subunit N-terminal" evidence="7">
    <location>
        <begin position="4"/>
        <end position="49"/>
    </location>
</feature>
<keyword evidence="4" id="KW-0804">Transcription</keyword>
<feature type="region of interest" description="Disordered" evidence="6">
    <location>
        <begin position="111"/>
        <end position="141"/>
    </location>
</feature>
<keyword evidence="3" id="KW-0805">Transcription regulation</keyword>
<evidence type="ECO:0000256" key="3">
    <source>
        <dbReference type="ARBA" id="ARBA00023015"/>
    </source>
</evidence>
<dbReference type="Gene3D" id="2.30.18.10">
    <property type="entry name" value="Transcription factor IIA (TFIIA), beta-barrel domain"/>
    <property type="match status" value="1"/>
</dbReference>
<comment type="caution">
    <text evidence="9">The sequence shown here is derived from an EMBL/GenBank/DDBJ whole genome shotgun (WGS) entry which is preliminary data.</text>
</comment>
<dbReference type="AlphaFoldDB" id="A0A9P1IIJ6"/>
<evidence type="ECO:0000256" key="4">
    <source>
        <dbReference type="ARBA" id="ARBA00023163"/>
    </source>
</evidence>
<gene>
    <name evidence="9" type="ORF">CAMP_LOCUS8378</name>
</gene>
<organism evidence="9 10">
    <name type="scientific">Caenorhabditis angaria</name>
    <dbReference type="NCBI Taxonomy" id="860376"/>
    <lineage>
        <taxon>Eukaryota</taxon>
        <taxon>Metazoa</taxon>
        <taxon>Ecdysozoa</taxon>
        <taxon>Nematoda</taxon>
        <taxon>Chromadorea</taxon>
        <taxon>Rhabditida</taxon>
        <taxon>Rhabditina</taxon>
        <taxon>Rhabditomorpha</taxon>
        <taxon>Rhabditoidea</taxon>
        <taxon>Rhabditidae</taxon>
        <taxon>Peloderinae</taxon>
        <taxon>Caenorhabditis</taxon>
    </lineage>
</organism>
<dbReference type="InterPro" id="IPR015871">
    <property type="entry name" value="TFIIA_gsu_C"/>
</dbReference>
<dbReference type="InterPro" id="IPR015872">
    <property type="entry name" value="TFIIA_gsu_N"/>
</dbReference>
<dbReference type="Proteomes" id="UP001152747">
    <property type="component" value="Unassembled WGS sequence"/>
</dbReference>
<sequence>MTAYVLYRRTTLGTALEQTLSDMQEEGLIPTQLCGKIMSQFDKSMHRALERIAKEKTIFMAEQLLAYRFCDNVWTFILRDVSFKDPQRSIENPIDKLKIVACDGRQNAMLASTLHSGPPSKKPTIVNRNMKQDHNDDDDSD</sequence>
<accession>A0A9P1IIJ6</accession>
<dbReference type="InterPro" id="IPR003194">
    <property type="entry name" value="TFIIA_gsu"/>
</dbReference>
<feature type="domain" description="Transcription initiation factor IIA gamma subunit C-terminal" evidence="8">
    <location>
        <begin position="64"/>
        <end position="104"/>
    </location>
</feature>
<evidence type="ECO:0000313" key="9">
    <source>
        <dbReference type="EMBL" id="CAI5445741.1"/>
    </source>
</evidence>
<dbReference type="InterPro" id="IPR009083">
    <property type="entry name" value="TFIIA_a-hlx"/>
</dbReference>
<dbReference type="GO" id="GO:0006367">
    <property type="term" value="P:transcription initiation at RNA polymerase II promoter"/>
    <property type="evidence" value="ECO:0007669"/>
    <property type="project" value="InterPro"/>
</dbReference>
<dbReference type="Pfam" id="PF02268">
    <property type="entry name" value="TFIIA_gamma_N"/>
    <property type="match status" value="1"/>
</dbReference>
<dbReference type="SUPFAM" id="SSF50784">
    <property type="entry name" value="Transcription factor IIA (TFIIA), beta-barrel domain"/>
    <property type="match status" value="1"/>
</dbReference>
<reference evidence="9" key="1">
    <citation type="submission" date="2022-11" db="EMBL/GenBank/DDBJ databases">
        <authorList>
            <person name="Kikuchi T."/>
        </authorList>
    </citation>
    <scope>NUCLEOTIDE SEQUENCE</scope>
    <source>
        <strain evidence="9">PS1010</strain>
    </source>
</reference>
<proteinExistence type="inferred from homology"/>
<evidence type="ECO:0000259" key="7">
    <source>
        <dbReference type="Pfam" id="PF02268"/>
    </source>
</evidence>
<keyword evidence="10" id="KW-1185">Reference proteome</keyword>
<dbReference type="InterPro" id="IPR009088">
    <property type="entry name" value="TFIIA_b-brl"/>
</dbReference>
<dbReference type="OrthoDB" id="586585at2759"/>
<comment type="subcellular location">
    <subcellularLocation>
        <location evidence="1">Nucleus</location>
    </subcellularLocation>
</comment>
<dbReference type="Gene3D" id="1.10.287.190">
    <property type="entry name" value="Transcription factor IIA gamma subunit, alpha-helical domain"/>
    <property type="match status" value="1"/>
</dbReference>
<evidence type="ECO:0000259" key="8">
    <source>
        <dbReference type="Pfam" id="PF02751"/>
    </source>
</evidence>
<dbReference type="GO" id="GO:0005672">
    <property type="term" value="C:transcription factor TFIIA complex"/>
    <property type="evidence" value="ECO:0007669"/>
    <property type="project" value="InterPro"/>
</dbReference>
<evidence type="ECO:0000256" key="2">
    <source>
        <dbReference type="ARBA" id="ARBA00007675"/>
    </source>
</evidence>
<protein>
    <recommendedName>
        <fullName evidence="11">Transcription initiation factor IIA subunit 2</fullName>
    </recommendedName>
</protein>
<evidence type="ECO:0000256" key="6">
    <source>
        <dbReference type="SAM" id="MobiDB-lite"/>
    </source>
</evidence>
<evidence type="ECO:0008006" key="11">
    <source>
        <dbReference type="Google" id="ProtNLM"/>
    </source>
</evidence>
<dbReference type="EMBL" id="CANHGI010000003">
    <property type="protein sequence ID" value="CAI5445741.1"/>
    <property type="molecule type" value="Genomic_DNA"/>
</dbReference>
<name>A0A9P1IIJ6_9PELO</name>
<evidence type="ECO:0000313" key="10">
    <source>
        <dbReference type="Proteomes" id="UP001152747"/>
    </source>
</evidence>
<dbReference type="SUPFAM" id="SSF47396">
    <property type="entry name" value="Transcription factor IIA (TFIIA), alpha-helical domain"/>
    <property type="match status" value="1"/>
</dbReference>
<comment type="similarity">
    <text evidence="2">Belongs to the TFIIA subunit 2 family.</text>
</comment>